<feature type="compositionally biased region" description="Pro residues" evidence="1">
    <location>
        <begin position="116"/>
        <end position="125"/>
    </location>
</feature>
<evidence type="ECO:0000256" key="1">
    <source>
        <dbReference type="SAM" id="MobiDB-lite"/>
    </source>
</evidence>
<accession>A0A7J8DI45</accession>
<dbReference type="Proteomes" id="UP000593571">
    <property type="component" value="Unassembled WGS sequence"/>
</dbReference>
<dbReference type="AlphaFoldDB" id="A0A7J8DI45"/>
<feature type="region of interest" description="Disordered" evidence="1">
    <location>
        <begin position="1"/>
        <end position="33"/>
    </location>
</feature>
<reference evidence="2 3" key="1">
    <citation type="journal article" date="2020" name="Nature">
        <title>Six reference-quality genomes reveal evolution of bat adaptations.</title>
        <authorList>
            <person name="Jebb D."/>
            <person name="Huang Z."/>
            <person name="Pippel M."/>
            <person name="Hughes G.M."/>
            <person name="Lavrichenko K."/>
            <person name="Devanna P."/>
            <person name="Winkler S."/>
            <person name="Jermiin L.S."/>
            <person name="Skirmuntt E.C."/>
            <person name="Katzourakis A."/>
            <person name="Burkitt-Gray L."/>
            <person name="Ray D.A."/>
            <person name="Sullivan K.A.M."/>
            <person name="Roscito J.G."/>
            <person name="Kirilenko B.M."/>
            <person name="Davalos L.M."/>
            <person name="Corthals A.P."/>
            <person name="Power M.L."/>
            <person name="Jones G."/>
            <person name="Ransome R.D."/>
            <person name="Dechmann D.K.N."/>
            <person name="Locatelli A.G."/>
            <person name="Puechmaille S.J."/>
            <person name="Fedrigo O."/>
            <person name="Jarvis E.D."/>
            <person name="Hiller M."/>
            <person name="Vernes S.C."/>
            <person name="Myers E.W."/>
            <person name="Teeling E.C."/>
        </authorList>
    </citation>
    <scope>NUCLEOTIDE SEQUENCE [LARGE SCALE GENOMIC DNA]</scope>
    <source>
        <strain evidence="2">MRouAeg1</strain>
        <tissue evidence="2">Muscle</tissue>
    </source>
</reference>
<evidence type="ECO:0000313" key="3">
    <source>
        <dbReference type="Proteomes" id="UP000593571"/>
    </source>
</evidence>
<proteinExistence type="predicted"/>
<name>A0A7J8DI45_ROUAE</name>
<keyword evidence="3" id="KW-1185">Reference proteome</keyword>
<protein>
    <submittedName>
        <fullName evidence="2">Uncharacterized protein</fullName>
    </submittedName>
</protein>
<sequence length="159" mass="17302">MLAQGPGLCSPVPAPQERQTVQAPTPWGAGPRFPQRASSIVPSYFSRFSLREKNVRNALREKVSACCQTLGSHVKVCAPQLRKSRNYCKLPNLQDTEPRPGIPAGANSSGRTKSPCLPPSHPPPLPEACDSNHSPNYLSGTWFDQESFGCMNLCICNLL</sequence>
<comment type="caution">
    <text evidence="2">The sequence shown here is derived from an EMBL/GenBank/DDBJ whole genome shotgun (WGS) entry which is preliminary data.</text>
</comment>
<feature type="region of interest" description="Disordered" evidence="1">
    <location>
        <begin position="92"/>
        <end position="125"/>
    </location>
</feature>
<dbReference type="EMBL" id="JACASE010000012">
    <property type="protein sequence ID" value="KAF6422801.1"/>
    <property type="molecule type" value="Genomic_DNA"/>
</dbReference>
<evidence type="ECO:0000313" key="2">
    <source>
        <dbReference type="EMBL" id="KAF6422801.1"/>
    </source>
</evidence>
<gene>
    <name evidence="2" type="ORF">HJG63_008602</name>
</gene>
<organism evidence="2 3">
    <name type="scientific">Rousettus aegyptiacus</name>
    <name type="common">Egyptian fruit bat</name>
    <name type="synonym">Pteropus aegyptiacus</name>
    <dbReference type="NCBI Taxonomy" id="9407"/>
    <lineage>
        <taxon>Eukaryota</taxon>
        <taxon>Metazoa</taxon>
        <taxon>Chordata</taxon>
        <taxon>Craniata</taxon>
        <taxon>Vertebrata</taxon>
        <taxon>Euteleostomi</taxon>
        <taxon>Mammalia</taxon>
        <taxon>Eutheria</taxon>
        <taxon>Laurasiatheria</taxon>
        <taxon>Chiroptera</taxon>
        <taxon>Yinpterochiroptera</taxon>
        <taxon>Pteropodoidea</taxon>
        <taxon>Pteropodidae</taxon>
        <taxon>Rousettinae</taxon>
        <taxon>Rousettus</taxon>
    </lineage>
</organism>